<evidence type="ECO:0000256" key="10">
    <source>
        <dbReference type="ARBA" id="ARBA00022741"/>
    </source>
</evidence>
<dbReference type="GO" id="GO:0005737">
    <property type="term" value="C:cytoplasm"/>
    <property type="evidence" value="ECO:0007669"/>
    <property type="project" value="UniProtKB-SubCell"/>
</dbReference>
<keyword evidence="6" id="KW-0597">Phosphoprotein</keyword>
<dbReference type="Pfam" id="PF18119">
    <property type="entry name" value="RIG-I_C"/>
    <property type="match status" value="1"/>
</dbReference>
<evidence type="ECO:0000259" key="20">
    <source>
        <dbReference type="PROSITE" id="PS50018"/>
    </source>
</evidence>
<name>A0A8S4MP70_BRALA</name>
<dbReference type="Pfam" id="PF16739">
    <property type="entry name" value="CARD_2"/>
    <property type="match status" value="2"/>
</dbReference>
<dbReference type="InterPro" id="IPR014001">
    <property type="entry name" value="Helicase_ATP-bd"/>
</dbReference>
<dbReference type="GO" id="GO:0005524">
    <property type="term" value="F:ATP binding"/>
    <property type="evidence" value="ECO:0007669"/>
    <property type="project" value="UniProtKB-KW"/>
</dbReference>
<dbReference type="InterPro" id="IPR006935">
    <property type="entry name" value="Helicase/UvrB_N"/>
</dbReference>
<dbReference type="Gene3D" id="1.10.533.10">
    <property type="entry name" value="Death Domain, Fas"/>
    <property type="match status" value="2"/>
</dbReference>
<evidence type="ECO:0000313" key="25">
    <source>
        <dbReference type="Proteomes" id="UP000838412"/>
    </source>
</evidence>
<dbReference type="GO" id="GO:0003724">
    <property type="term" value="F:RNA helicase activity"/>
    <property type="evidence" value="ECO:0007669"/>
    <property type="project" value="UniProtKB-EC"/>
</dbReference>
<dbReference type="InterPro" id="IPR031964">
    <property type="entry name" value="CARD_dom"/>
</dbReference>
<keyword evidence="7" id="KW-0399">Innate immunity</keyword>
<keyword evidence="11" id="KW-0378">Hydrolase</keyword>
<keyword evidence="16" id="KW-0391">Immunity</keyword>
<evidence type="ECO:0000256" key="17">
    <source>
        <dbReference type="ARBA" id="ARBA00022884"/>
    </source>
</evidence>
<evidence type="ECO:0000259" key="23">
    <source>
        <dbReference type="PROSITE" id="PS51789"/>
    </source>
</evidence>
<dbReference type="PROSITE" id="PS51192">
    <property type="entry name" value="HELICASE_ATP_BIND_1"/>
    <property type="match status" value="1"/>
</dbReference>
<dbReference type="EC" id="3.6.4.13" evidence="3"/>
<gene>
    <name evidence="24" type="primary">IFIH1</name>
    <name evidence="24" type="ORF">BLAG_LOCUS26135</name>
</gene>
<evidence type="ECO:0000256" key="6">
    <source>
        <dbReference type="ARBA" id="ARBA00022553"/>
    </source>
</evidence>
<keyword evidence="25" id="KW-1185">Reference proteome</keyword>
<dbReference type="InterPro" id="IPR021673">
    <property type="entry name" value="RLR_CTR"/>
</dbReference>
<comment type="caution">
    <text evidence="24">The sequence shown here is derived from an EMBL/GenBank/DDBJ whole genome shotgun (WGS) entry which is preliminary data.</text>
</comment>
<dbReference type="InterPro" id="IPR001936">
    <property type="entry name" value="RasGAP_dom"/>
</dbReference>
<dbReference type="Gene3D" id="2.170.150.30">
    <property type="entry name" value="RIG-I-like receptor, C-terminal regulatory domain"/>
    <property type="match status" value="1"/>
</dbReference>
<dbReference type="SMART" id="SM00487">
    <property type="entry name" value="DEXDc"/>
    <property type="match status" value="1"/>
</dbReference>
<feature type="domain" description="Helicase ATP-binding" evidence="21">
    <location>
        <begin position="280"/>
        <end position="465"/>
    </location>
</feature>
<dbReference type="AlphaFoldDB" id="A0A8S4MP70"/>
<protein>
    <recommendedName>
        <fullName evidence="3">RNA helicase</fullName>
        <ecNumber evidence="3">3.6.4.13</ecNumber>
    </recommendedName>
</protein>
<dbReference type="Pfam" id="PF04851">
    <property type="entry name" value="ResIII"/>
    <property type="match status" value="1"/>
</dbReference>
<evidence type="ECO:0000256" key="1">
    <source>
        <dbReference type="ARBA" id="ARBA00004496"/>
    </source>
</evidence>
<evidence type="ECO:0000256" key="3">
    <source>
        <dbReference type="ARBA" id="ARBA00012552"/>
    </source>
</evidence>
<dbReference type="InterPro" id="IPR027417">
    <property type="entry name" value="P-loop_NTPase"/>
</dbReference>
<comment type="similarity">
    <text evidence="2">Belongs to the helicase family. RLR subfamily.</text>
</comment>
<evidence type="ECO:0000256" key="16">
    <source>
        <dbReference type="ARBA" id="ARBA00022859"/>
    </source>
</evidence>
<dbReference type="InterPro" id="IPR041204">
    <property type="entry name" value="RIG-I-like_C"/>
</dbReference>
<dbReference type="InterPro" id="IPR011029">
    <property type="entry name" value="DEATH-like_dom_sf"/>
</dbReference>
<evidence type="ECO:0000256" key="12">
    <source>
        <dbReference type="ARBA" id="ARBA00022806"/>
    </source>
</evidence>
<keyword evidence="15" id="KW-0832">Ubl conjugation</keyword>
<dbReference type="GO" id="GO:0016787">
    <property type="term" value="F:hydrolase activity"/>
    <property type="evidence" value="ECO:0007669"/>
    <property type="project" value="UniProtKB-KW"/>
</dbReference>
<evidence type="ECO:0000256" key="19">
    <source>
        <dbReference type="ARBA" id="ARBA00049390"/>
    </source>
</evidence>
<dbReference type="Proteomes" id="UP000838412">
    <property type="component" value="Unassembled WGS sequence"/>
</dbReference>
<evidence type="ECO:0000256" key="11">
    <source>
        <dbReference type="ARBA" id="ARBA00022801"/>
    </source>
</evidence>
<dbReference type="PANTHER" id="PTHR14074:SF37">
    <property type="entry name" value="INTERFERON-INDUCED HELICASE C DOMAIN-CONTAINING PROTEIN 1-LIKE"/>
    <property type="match status" value="1"/>
</dbReference>
<dbReference type="Pfam" id="PF11648">
    <property type="entry name" value="RIG-I_C-RD"/>
    <property type="match status" value="1"/>
</dbReference>
<feature type="domain" description="Ras-GAP" evidence="20">
    <location>
        <begin position="318"/>
        <end position="468"/>
    </location>
</feature>
<dbReference type="OrthoDB" id="416741at2759"/>
<evidence type="ECO:0000256" key="7">
    <source>
        <dbReference type="ARBA" id="ARBA00022588"/>
    </source>
</evidence>
<dbReference type="Gene3D" id="3.40.50.300">
    <property type="entry name" value="P-loop containing nucleotide triphosphate hydrolases"/>
    <property type="match status" value="2"/>
</dbReference>
<evidence type="ECO:0000256" key="2">
    <source>
        <dbReference type="ARBA" id="ARBA00006866"/>
    </source>
</evidence>
<dbReference type="GO" id="GO:0003725">
    <property type="term" value="F:double-stranded RNA binding"/>
    <property type="evidence" value="ECO:0007669"/>
    <property type="project" value="TreeGrafter"/>
</dbReference>
<dbReference type="CDD" id="cd15804">
    <property type="entry name" value="RLR_C"/>
    <property type="match status" value="1"/>
</dbReference>
<keyword evidence="4" id="KW-0963">Cytoplasm</keyword>
<dbReference type="Pfam" id="PF00271">
    <property type="entry name" value="Helicase_C"/>
    <property type="match status" value="1"/>
</dbReference>
<keyword evidence="13" id="KW-0862">Zinc</keyword>
<evidence type="ECO:0000313" key="24">
    <source>
        <dbReference type="EMBL" id="CAH1277320.1"/>
    </source>
</evidence>
<dbReference type="PROSITE" id="PS50018">
    <property type="entry name" value="RAS_GTPASE_ACTIV_2"/>
    <property type="match status" value="1"/>
</dbReference>
<dbReference type="Gene3D" id="1.20.1320.30">
    <property type="match status" value="1"/>
</dbReference>
<evidence type="ECO:0000256" key="15">
    <source>
        <dbReference type="ARBA" id="ARBA00022843"/>
    </source>
</evidence>
<dbReference type="PROSITE" id="PS51194">
    <property type="entry name" value="HELICASE_CTER"/>
    <property type="match status" value="1"/>
</dbReference>
<evidence type="ECO:0000256" key="4">
    <source>
        <dbReference type="ARBA" id="ARBA00022490"/>
    </source>
</evidence>
<dbReference type="CDD" id="cd12090">
    <property type="entry name" value="MDA5_ID"/>
    <property type="match status" value="1"/>
</dbReference>
<dbReference type="GO" id="GO:0003677">
    <property type="term" value="F:DNA binding"/>
    <property type="evidence" value="ECO:0007669"/>
    <property type="project" value="InterPro"/>
</dbReference>
<dbReference type="GO" id="GO:0003727">
    <property type="term" value="F:single-stranded RNA binding"/>
    <property type="evidence" value="ECO:0007669"/>
    <property type="project" value="TreeGrafter"/>
</dbReference>
<sequence length="974" mass="109802">MPTTESETQAQTEKELLRVFKEKLVQHIHPTAVGRFCTTSLQEKDQEEVKRKEETAGLQAAADLLLEKLLQQNNPGWFPEFVQALRQSGSEHVAEDLCPTDTAAPADPSPYRQLLRIVQPDLTQTIVVADLLPYLPCLMQEDKEQIEQTRKTSGNTRAADVLLEKIVRCGPEWFSELCKALKNTGDEKSLDLLLDRRGADQDPTDEDLSSLFRSLSISGPSPANEEVQPADASAMKAAMLDDPNLDEGYEEDAEDVSVRGTFAIGADGSFPMRDYQLELAEDVLKGENNVICSPTNSGKTRVAVYICKDHLEKNPDGKVLVMVNKVHLVEQHFQSQFKPLLPKSFHSKLGTISGENYSSAEEEHISFKQLVEQKSLIILTAQILENHLNRDDEEKVELSDFSLMIFDECHHTKKENVYNKIMGRVILQKFRQPHLPLPQIVGFTASPGVGGARTHVQAVSHILQILANLNATKIKTAEKHEDELKKVVGQPKRECHITNERHQDPFGDELKKMMRQIPGMIDMEGPGERRPPADFGTQMYEQWVVEMEKQGGIECRRCVQTCADHLRKYSDALVINDTLRMSDAFQYLKEFYAKESERQEGFDDTDQKLTSIFSESFFRLERLTKKSQYENTNLGALKEKLKQECEAKEGARGILYTKTRQSTAFLLSWIRNTPELNNLLKADQLTGTGTGSISKNNHMTPIKQREVIRKFREGELNLLIATTVAEEGLNIKECNFVIRYGLVTNEIAMMQASGRARAEDSTYMLVAGGKTGAGQREENNMYKVQMMHRAIKYIQDMPADLYDQEIQKRQRAICSELHARNNPAIKARKQAAASGTFLHCKKCNEKACDAAELRLIEGAHHVHPDPGFLRTVGKADEAEEPLQELQERSRLGSVGCRIGRVKCSKCEQDWGMLMLHKGMILPCLSVKNFALRKQGLPARRPKKWKDSGIAVAEFDYAQDIELGEVAMDTSDDDL</sequence>
<feature type="domain" description="RLR CTR" evidence="23">
    <location>
        <begin position="826"/>
        <end position="961"/>
    </location>
</feature>
<dbReference type="SMART" id="SM00490">
    <property type="entry name" value="HELICc"/>
    <property type="match status" value="1"/>
</dbReference>
<organism evidence="24 25">
    <name type="scientific">Branchiostoma lanceolatum</name>
    <name type="common">Common lancelet</name>
    <name type="synonym">Amphioxus lanceolatum</name>
    <dbReference type="NCBI Taxonomy" id="7740"/>
    <lineage>
        <taxon>Eukaryota</taxon>
        <taxon>Metazoa</taxon>
        <taxon>Chordata</taxon>
        <taxon>Cephalochordata</taxon>
        <taxon>Leptocardii</taxon>
        <taxon>Amphioxiformes</taxon>
        <taxon>Branchiostomatidae</taxon>
        <taxon>Branchiostoma</taxon>
    </lineage>
</organism>
<evidence type="ECO:0000256" key="5">
    <source>
        <dbReference type="ARBA" id="ARBA00022499"/>
    </source>
</evidence>
<dbReference type="EMBL" id="CAKMNS010000264">
    <property type="protein sequence ID" value="CAH1277320.1"/>
    <property type="molecule type" value="Genomic_DNA"/>
</dbReference>
<feature type="domain" description="Helicase C-terminal" evidence="22">
    <location>
        <begin position="633"/>
        <end position="802"/>
    </location>
</feature>
<dbReference type="GO" id="GO:0140374">
    <property type="term" value="P:antiviral innate immune response"/>
    <property type="evidence" value="ECO:0007669"/>
    <property type="project" value="TreeGrafter"/>
</dbReference>
<dbReference type="InterPro" id="IPR038557">
    <property type="entry name" value="RLR_C_sf"/>
</dbReference>
<dbReference type="InterPro" id="IPR001650">
    <property type="entry name" value="Helicase_C-like"/>
</dbReference>
<dbReference type="InterPro" id="IPR051363">
    <property type="entry name" value="RLR_Helicase"/>
</dbReference>
<dbReference type="GO" id="GO:0008270">
    <property type="term" value="F:zinc ion binding"/>
    <property type="evidence" value="ECO:0007669"/>
    <property type="project" value="TreeGrafter"/>
</dbReference>
<comment type="catalytic activity">
    <reaction evidence="19">
        <text>ATP + H2O = ADP + phosphate + H(+)</text>
        <dbReference type="Rhea" id="RHEA:13065"/>
        <dbReference type="ChEBI" id="CHEBI:15377"/>
        <dbReference type="ChEBI" id="CHEBI:15378"/>
        <dbReference type="ChEBI" id="CHEBI:30616"/>
        <dbReference type="ChEBI" id="CHEBI:43474"/>
        <dbReference type="ChEBI" id="CHEBI:456216"/>
        <dbReference type="EC" id="3.6.4.13"/>
    </reaction>
    <physiologicalReaction direction="left-to-right" evidence="19">
        <dbReference type="Rhea" id="RHEA:13066"/>
    </physiologicalReaction>
</comment>
<evidence type="ECO:0000259" key="22">
    <source>
        <dbReference type="PROSITE" id="PS51194"/>
    </source>
</evidence>
<keyword evidence="17" id="KW-0694">RNA-binding</keyword>
<keyword evidence="9" id="KW-0677">Repeat</keyword>
<reference evidence="24" key="1">
    <citation type="submission" date="2022-01" db="EMBL/GenBank/DDBJ databases">
        <authorList>
            <person name="Braso-Vives M."/>
        </authorList>
    </citation>
    <scope>NUCLEOTIDE SEQUENCE</scope>
</reference>
<dbReference type="PROSITE" id="PS51789">
    <property type="entry name" value="RLR_CTR"/>
    <property type="match status" value="1"/>
</dbReference>
<keyword evidence="5" id="KW-1017">Isopeptide bond</keyword>
<evidence type="ECO:0000256" key="18">
    <source>
        <dbReference type="ARBA" id="ARBA00023118"/>
    </source>
</evidence>
<keyword evidence="10" id="KW-0547">Nucleotide-binding</keyword>
<evidence type="ECO:0000256" key="14">
    <source>
        <dbReference type="ARBA" id="ARBA00022840"/>
    </source>
</evidence>
<dbReference type="PANTHER" id="PTHR14074">
    <property type="entry name" value="HELICASE WITH DEATH DOMAIN-RELATED"/>
    <property type="match status" value="1"/>
</dbReference>
<evidence type="ECO:0000259" key="21">
    <source>
        <dbReference type="PROSITE" id="PS51192"/>
    </source>
</evidence>
<proteinExistence type="inferred from homology"/>
<keyword evidence="12" id="KW-0347">Helicase</keyword>
<keyword evidence="8" id="KW-0479">Metal-binding</keyword>
<evidence type="ECO:0000256" key="13">
    <source>
        <dbReference type="ARBA" id="ARBA00022833"/>
    </source>
</evidence>
<keyword evidence="14" id="KW-0067">ATP-binding</keyword>
<comment type="subcellular location">
    <subcellularLocation>
        <location evidence="1">Cytoplasm</location>
    </subcellularLocation>
</comment>
<keyword evidence="18" id="KW-0051">Antiviral defense</keyword>
<evidence type="ECO:0000256" key="9">
    <source>
        <dbReference type="ARBA" id="ARBA00022737"/>
    </source>
</evidence>
<dbReference type="SUPFAM" id="SSF47986">
    <property type="entry name" value="DEATH domain"/>
    <property type="match status" value="1"/>
</dbReference>
<dbReference type="GO" id="GO:0002753">
    <property type="term" value="P:cytoplasmic pattern recognition receptor signaling pathway"/>
    <property type="evidence" value="ECO:0007669"/>
    <property type="project" value="TreeGrafter"/>
</dbReference>
<accession>A0A8S4MP70</accession>
<evidence type="ECO:0000256" key="8">
    <source>
        <dbReference type="ARBA" id="ARBA00022723"/>
    </source>
</evidence>
<dbReference type="SUPFAM" id="SSF52540">
    <property type="entry name" value="P-loop containing nucleoside triphosphate hydrolases"/>
    <property type="match status" value="1"/>
</dbReference>